<evidence type="ECO:0000313" key="2">
    <source>
        <dbReference type="EMBL" id="GAY41798.1"/>
    </source>
</evidence>
<keyword evidence="3" id="KW-1185">Reference proteome</keyword>
<comment type="caution">
    <text evidence="2">The sequence shown here is derived from an EMBL/GenBank/DDBJ whole genome shotgun (WGS) entry which is preliminary data.</text>
</comment>
<dbReference type="Proteomes" id="UP000236630">
    <property type="component" value="Unassembled WGS sequence"/>
</dbReference>
<feature type="compositionally biased region" description="Pro residues" evidence="1">
    <location>
        <begin position="102"/>
        <end position="111"/>
    </location>
</feature>
<dbReference type="AlphaFoldDB" id="A0A2H5NNQ2"/>
<reference evidence="2 3" key="1">
    <citation type="journal article" date="2017" name="Front. Genet.">
        <title>Draft sequencing of the heterozygous diploid genome of Satsuma (Citrus unshiu Marc.) using a hybrid assembly approach.</title>
        <authorList>
            <person name="Shimizu T."/>
            <person name="Tanizawa Y."/>
            <person name="Mochizuki T."/>
            <person name="Nagasaki H."/>
            <person name="Yoshioka T."/>
            <person name="Toyoda A."/>
            <person name="Fujiyama A."/>
            <person name="Kaminuma E."/>
            <person name="Nakamura Y."/>
        </authorList>
    </citation>
    <scope>NUCLEOTIDE SEQUENCE [LARGE SCALE GENOMIC DNA]</scope>
    <source>
        <strain evidence="3">cv. Miyagawa wase</strain>
    </source>
</reference>
<feature type="region of interest" description="Disordered" evidence="1">
    <location>
        <begin position="1"/>
        <end position="65"/>
    </location>
</feature>
<accession>A0A2H5NNQ2</accession>
<feature type="compositionally biased region" description="Pro residues" evidence="1">
    <location>
        <begin position="34"/>
        <end position="43"/>
    </location>
</feature>
<gene>
    <name evidence="2" type="ORF">CUMW_062220</name>
</gene>
<protein>
    <submittedName>
        <fullName evidence="2">Uncharacterized protein</fullName>
    </submittedName>
</protein>
<name>A0A2H5NNQ2_CITUN</name>
<proteinExistence type="predicted"/>
<feature type="region of interest" description="Disordered" evidence="1">
    <location>
        <begin position="96"/>
        <end position="138"/>
    </location>
</feature>
<dbReference type="STRING" id="55188.A0A2H5NNQ2"/>
<evidence type="ECO:0000256" key="1">
    <source>
        <dbReference type="SAM" id="MobiDB-lite"/>
    </source>
</evidence>
<organism evidence="2 3">
    <name type="scientific">Citrus unshiu</name>
    <name type="common">Satsuma mandarin</name>
    <name type="synonym">Citrus nobilis var. unshiu</name>
    <dbReference type="NCBI Taxonomy" id="55188"/>
    <lineage>
        <taxon>Eukaryota</taxon>
        <taxon>Viridiplantae</taxon>
        <taxon>Streptophyta</taxon>
        <taxon>Embryophyta</taxon>
        <taxon>Tracheophyta</taxon>
        <taxon>Spermatophyta</taxon>
        <taxon>Magnoliopsida</taxon>
        <taxon>eudicotyledons</taxon>
        <taxon>Gunneridae</taxon>
        <taxon>Pentapetalae</taxon>
        <taxon>rosids</taxon>
        <taxon>malvids</taxon>
        <taxon>Sapindales</taxon>
        <taxon>Rutaceae</taxon>
        <taxon>Aurantioideae</taxon>
        <taxon>Citrus</taxon>
    </lineage>
</organism>
<evidence type="ECO:0000313" key="3">
    <source>
        <dbReference type="Proteomes" id="UP000236630"/>
    </source>
</evidence>
<dbReference type="EMBL" id="BDQV01000014">
    <property type="protein sequence ID" value="GAY41798.1"/>
    <property type="molecule type" value="Genomic_DNA"/>
</dbReference>
<sequence length="166" mass="17529">MILQRMGLKILRGPPSNELPVFARPRVPPATNAPQPPVGPPPTMASDRGPPQAPSMRSVMESSTLSVLEGAPLQQMSPFSAAAQGITPTPGLVYGLQSWPMQPQPVTPPHSVPGSAQSPGTFGVPPPPPSQSMTTISPDAHYSKPLAIYPDLGIKTGRTHQTRQYC</sequence>